<sequence>MGKESPQFAHAARGGAVWWTSPGSTHEQSLPACFALSRLLRHGALFQFILELIEEACPSITAGLPLFDPPP</sequence>
<name>A0A8E5MI76_USTVR</name>
<organism evidence="1 2">
    <name type="scientific">Ustilaginoidea virens</name>
    <name type="common">Rice false smut fungus</name>
    <name type="synonym">Villosiclava virens</name>
    <dbReference type="NCBI Taxonomy" id="1159556"/>
    <lineage>
        <taxon>Eukaryota</taxon>
        <taxon>Fungi</taxon>
        <taxon>Dikarya</taxon>
        <taxon>Ascomycota</taxon>
        <taxon>Pezizomycotina</taxon>
        <taxon>Sordariomycetes</taxon>
        <taxon>Hypocreomycetidae</taxon>
        <taxon>Hypocreales</taxon>
        <taxon>Clavicipitaceae</taxon>
        <taxon>Ustilaginoidea</taxon>
    </lineage>
</organism>
<reference evidence="1" key="1">
    <citation type="submission" date="2020-03" db="EMBL/GenBank/DDBJ databases">
        <title>A mixture of massive structural variations and highly conserved coding sequences in Ustilaginoidea virens genome.</title>
        <authorList>
            <person name="Zhang K."/>
            <person name="Zhao Z."/>
            <person name="Zhang Z."/>
            <person name="Li Y."/>
            <person name="Hsiang T."/>
            <person name="Sun W."/>
        </authorList>
    </citation>
    <scope>NUCLEOTIDE SEQUENCE</scope>
    <source>
        <strain evidence="1">UV-8b</strain>
    </source>
</reference>
<accession>A0A8E5MI76</accession>
<dbReference type="Proteomes" id="UP000027002">
    <property type="component" value="Chromosome 4"/>
</dbReference>
<dbReference type="KEGG" id="uvi:66065751"/>
<gene>
    <name evidence="1" type="ORF">UV8b_04973</name>
</gene>
<protein>
    <submittedName>
        <fullName evidence="1">Uncharacterized protein</fullName>
    </submittedName>
</protein>
<dbReference type="RefSeq" id="XP_042998405.1">
    <property type="nucleotide sequence ID" value="XM_043142471.1"/>
</dbReference>
<evidence type="ECO:0000313" key="2">
    <source>
        <dbReference type="Proteomes" id="UP000027002"/>
    </source>
</evidence>
<dbReference type="AlphaFoldDB" id="A0A8E5MI76"/>
<evidence type="ECO:0000313" key="1">
    <source>
        <dbReference type="EMBL" id="QUC20732.1"/>
    </source>
</evidence>
<proteinExistence type="predicted"/>
<keyword evidence="2" id="KW-1185">Reference proteome</keyword>
<dbReference type="GeneID" id="66065751"/>
<dbReference type="EMBL" id="CP072756">
    <property type="protein sequence ID" value="QUC20732.1"/>
    <property type="molecule type" value="Genomic_DNA"/>
</dbReference>